<evidence type="ECO:0000313" key="3">
    <source>
        <dbReference type="Proteomes" id="UP000753802"/>
    </source>
</evidence>
<reference evidence="2 3" key="1">
    <citation type="submission" date="2020-01" db="EMBL/GenBank/DDBJ databases">
        <title>Genome analysis.</title>
        <authorList>
            <person name="Wu S."/>
            <person name="Wang G."/>
        </authorList>
    </citation>
    <scope>NUCLEOTIDE SEQUENCE [LARGE SCALE GENOMIC DNA]</scope>
    <source>
        <strain evidence="2 3">SYL130</strain>
    </source>
</reference>
<protein>
    <submittedName>
        <fullName evidence="2">UDP-N-acetylglucosamine--N-acetylmuramyl-(Pentapeptide) pyrophosphoryl-undecaprenol N-acetylglucosamine transferase</fullName>
    </submittedName>
</protein>
<dbReference type="Proteomes" id="UP000753802">
    <property type="component" value="Unassembled WGS sequence"/>
</dbReference>
<name>A0ABW9ZXQ0_9BACT</name>
<keyword evidence="2" id="KW-0808">Transferase</keyword>
<accession>A0ABW9ZXQ0</accession>
<dbReference type="EMBL" id="JAACJS010000015">
    <property type="protein sequence ID" value="NCI51944.1"/>
    <property type="molecule type" value="Genomic_DNA"/>
</dbReference>
<dbReference type="Pfam" id="PF04101">
    <property type="entry name" value="Glyco_tran_28_C"/>
    <property type="match status" value="1"/>
</dbReference>
<organism evidence="2 3">
    <name type="scientific">Sediminibacterium roseum</name>
    <dbReference type="NCBI Taxonomy" id="1978412"/>
    <lineage>
        <taxon>Bacteria</taxon>
        <taxon>Pseudomonadati</taxon>
        <taxon>Bacteroidota</taxon>
        <taxon>Chitinophagia</taxon>
        <taxon>Chitinophagales</taxon>
        <taxon>Chitinophagaceae</taxon>
        <taxon>Sediminibacterium</taxon>
    </lineage>
</organism>
<dbReference type="Gene3D" id="3.40.50.2000">
    <property type="entry name" value="Glycogen Phosphorylase B"/>
    <property type="match status" value="1"/>
</dbReference>
<comment type="caution">
    <text evidence="2">The sequence shown here is derived from an EMBL/GenBank/DDBJ whole genome shotgun (WGS) entry which is preliminary data.</text>
</comment>
<evidence type="ECO:0000313" key="2">
    <source>
        <dbReference type="EMBL" id="NCI51944.1"/>
    </source>
</evidence>
<feature type="domain" description="Glycosyl transferase family 28 C-terminal" evidence="1">
    <location>
        <begin position="263"/>
        <end position="327"/>
    </location>
</feature>
<dbReference type="GO" id="GO:0016740">
    <property type="term" value="F:transferase activity"/>
    <property type="evidence" value="ECO:0007669"/>
    <property type="project" value="UniProtKB-KW"/>
</dbReference>
<dbReference type="PANTHER" id="PTHR21015:SF22">
    <property type="entry name" value="GLYCOSYLTRANSFERASE"/>
    <property type="match status" value="1"/>
</dbReference>
<sequence length="361" mass="40955">MPLNFNIQKVILAPLDWGLGHATRCIPIIRSLKTNGCEVLVAAEGAQAHLLQKEFPGLQIIPLEGYRVRYSKNKWTLALRLLMQLPRLRSIIKNEKRWLEKIISEHRPGLVISDNRYGFSSPNVPCIFITHQLTVKAPFGWAEKMIRKTLYRYINTYNCCWVPDVAGKQNIAGVLSHPALLPKTKLEYIGLLSRFEKKAVVQEYDYCILLSGPEPQRTMLENKLLAGLSNVEGKILLVRGKPGSEDVLPSRPNITIKNHLPGNELEQALQQSEYIVCRSGYTTAMEIIALQKKAILIPTPGQTEQEYLAQKLQQENICMSVSQNEIDCAKHFKEARSFPYQAKQFKCFDESDVVNLIGRSL</sequence>
<evidence type="ECO:0000259" key="1">
    <source>
        <dbReference type="Pfam" id="PF04101"/>
    </source>
</evidence>
<dbReference type="SUPFAM" id="SSF53756">
    <property type="entry name" value="UDP-Glycosyltransferase/glycogen phosphorylase"/>
    <property type="match status" value="1"/>
</dbReference>
<dbReference type="RefSeq" id="WP_161820208.1">
    <property type="nucleotide sequence ID" value="NZ_JAACJS010000015.1"/>
</dbReference>
<proteinExistence type="predicted"/>
<keyword evidence="3" id="KW-1185">Reference proteome</keyword>
<dbReference type="PANTHER" id="PTHR21015">
    <property type="entry name" value="UDP-N-ACETYLGLUCOSAMINE--N-ACETYLMURAMYL-(PENTAPEPTIDE) PYROPHOSPHORYL-UNDECAPRENOL N-ACETYLGLUCOSAMINE TRANSFERASE 1"/>
    <property type="match status" value="1"/>
</dbReference>
<gene>
    <name evidence="2" type="ORF">GWC95_18615</name>
</gene>
<dbReference type="InterPro" id="IPR007235">
    <property type="entry name" value="Glyco_trans_28_C"/>
</dbReference>